<evidence type="ECO:0000313" key="2">
    <source>
        <dbReference type="EMBL" id="UOE18607.1"/>
    </source>
</evidence>
<dbReference type="GO" id="GO:0004497">
    <property type="term" value="F:monooxygenase activity"/>
    <property type="evidence" value="ECO:0007669"/>
    <property type="project" value="InterPro"/>
</dbReference>
<protein>
    <submittedName>
        <fullName evidence="2">Cytochrome P450</fullName>
    </submittedName>
</protein>
<comment type="similarity">
    <text evidence="1">Belongs to the cytochrome P450 family.</text>
</comment>
<dbReference type="GO" id="GO:0016705">
    <property type="term" value="F:oxidoreductase activity, acting on paired donors, with incorporation or reduction of molecular oxygen"/>
    <property type="evidence" value="ECO:0007669"/>
    <property type="project" value="InterPro"/>
</dbReference>
<dbReference type="PANTHER" id="PTHR46696:SF1">
    <property type="entry name" value="CYTOCHROME P450 YJIB-RELATED"/>
    <property type="match status" value="1"/>
</dbReference>
<dbReference type="CDD" id="cd20623">
    <property type="entry name" value="CYP_unk"/>
    <property type="match status" value="1"/>
</dbReference>
<dbReference type="InterPro" id="IPR002397">
    <property type="entry name" value="Cyt_P450_B"/>
</dbReference>
<name>A0A399G4A9_9ACTN</name>
<dbReference type="PRINTS" id="PR00359">
    <property type="entry name" value="BP450"/>
</dbReference>
<dbReference type="GO" id="GO:0020037">
    <property type="term" value="F:heme binding"/>
    <property type="evidence" value="ECO:0007669"/>
    <property type="project" value="InterPro"/>
</dbReference>
<reference evidence="2" key="1">
    <citation type="submission" date="2020-10" db="EMBL/GenBank/DDBJ databases">
        <title>De novo genome project of the cellulose decomposer Thermobifida halotolerans type strain.</title>
        <authorList>
            <person name="Nagy I."/>
            <person name="Horvath B."/>
            <person name="Kukolya J."/>
            <person name="Nagy I."/>
            <person name="Orsini M."/>
        </authorList>
    </citation>
    <scope>NUCLEOTIDE SEQUENCE</scope>
    <source>
        <strain evidence="2">DSM 44931</strain>
    </source>
</reference>
<accession>A0A399G4A9</accession>
<dbReference type="KEGG" id="thao:NI17_017555"/>
<gene>
    <name evidence="2" type="ORF">NI17_017555</name>
</gene>
<dbReference type="PANTHER" id="PTHR46696">
    <property type="entry name" value="P450, PUTATIVE (EUROFUNG)-RELATED"/>
    <property type="match status" value="1"/>
</dbReference>
<dbReference type="AlphaFoldDB" id="A0A399G4A9"/>
<dbReference type="GO" id="GO:0005506">
    <property type="term" value="F:iron ion binding"/>
    <property type="evidence" value="ECO:0007669"/>
    <property type="project" value="InterPro"/>
</dbReference>
<evidence type="ECO:0000256" key="1">
    <source>
        <dbReference type="ARBA" id="ARBA00010617"/>
    </source>
</evidence>
<sequence>MSTPHGGSAAAPSAFRLYGPRFQTAPTELYRQMRTRYGPVAPVLLDGDIPAWLVIGYRELHYVLSHPDLFARSSRRWNAWDRVPDDWPLMPMVMRSPTVLCSEGEEHRRLAGALNDALAGADQHEVRQYAVQAADRLIDGFCTGSKADLRADYAARLPAMVLGRLYGLDPARADVLADAMTTMIDGGPEARRAQQFLLKTMGELVAARRQRPGPDVVSRLLAHPADLGDQELVPNLVVLLGGGHQPTTEWLGNALRLMLTDDRFAASLTGARSSVREALTEVLWEDTPTQNYLGRYAAQDVELGGQPLRAGDLVLLGLAGANTDPRVSPCPGASPGRGNQAYLSFSHGEHRCPYPAQELAEIIAAAGVEVLLDRLPDVELAVGVGELQWRPSPWMRGLVALPVTFTPVTPLGGQ</sequence>
<dbReference type="OrthoDB" id="4133219at2"/>
<dbReference type="Gene3D" id="1.10.630.10">
    <property type="entry name" value="Cytochrome P450"/>
    <property type="match status" value="1"/>
</dbReference>
<evidence type="ECO:0000313" key="3">
    <source>
        <dbReference type="Proteomes" id="UP000265719"/>
    </source>
</evidence>
<keyword evidence="3" id="KW-1185">Reference proteome</keyword>
<dbReference type="RefSeq" id="WP_068688038.1">
    <property type="nucleotide sequence ID" value="NZ_CP063196.1"/>
</dbReference>
<dbReference type="EMBL" id="CP063196">
    <property type="protein sequence ID" value="UOE18607.1"/>
    <property type="molecule type" value="Genomic_DNA"/>
</dbReference>
<organism evidence="2 3">
    <name type="scientific">Thermobifida halotolerans</name>
    <dbReference type="NCBI Taxonomy" id="483545"/>
    <lineage>
        <taxon>Bacteria</taxon>
        <taxon>Bacillati</taxon>
        <taxon>Actinomycetota</taxon>
        <taxon>Actinomycetes</taxon>
        <taxon>Streptosporangiales</taxon>
        <taxon>Nocardiopsidaceae</taxon>
        <taxon>Thermobifida</taxon>
    </lineage>
</organism>
<proteinExistence type="inferred from homology"/>
<dbReference type="SUPFAM" id="SSF48264">
    <property type="entry name" value="Cytochrome P450"/>
    <property type="match status" value="1"/>
</dbReference>
<dbReference type="Proteomes" id="UP000265719">
    <property type="component" value="Chromosome"/>
</dbReference>
<dbReference type="InterPro" id="IPR036396">
    <property type="entry name" value="Cyt_P450_sf"/>
</dbReference>